<evidence type="ECO:0000256" key="6">
    <source>
        <dbReference type="ARBA" id="ARBA00022989"/>
    </source>
</evidence>
<dbReference type="EMBL" id="CAJNOJ010000085">
    <property type="protein sequence ID" value="CAF1068709.1"/>
    <property type="molecule type" value="Genomic_DNA"/>
</dbReference>
<keyword evidence="6 10" id="KW-1133">Transmembrane helix</keyword>
<keyword evidence="4 9" id="KW-0106">Calcium</keyword>
<evidence type="ECO:0000256" key="7">
    <source>
        <dbReference type="ARBA" id="ARBA00023136"/>
    </source>
</evidence>
<dbReference type="InterPro" id="IPR050174">
    <property type="entry name" value="Protocadherin/Cadherin-CA"/>
</dbReference>
<evidence type="ECO:0000313" key="14">
    <source>
        <dbReference type="Proteomes" id="UP000663852"/>
    </source>
</evidence>
<evidence type="ECO:0000256" key="5">
    <source>
        <dbReference type="ARBA" id="ARBA00022889"/>
    </source>
</evidence>
<dbReference type="Pfam" id="PF08266">
    <property type="entry name" value="Cadherin_2"/>
    <property type="match status" value="1"/>
</dbReference>
<evidence type="ECO:0000259" key="12">
    <source>
        <dbReference type="PROSITE" id="PS50268"/>
    </source>
</evidence>
<dbReference type="OrthoDB" id="6252479at2759"/>
<comment type="caution">
    <text evidence="13">The sequence shown here is derived from an EMBL/GenBank/DDBJ whole genome shotgun (WGS) entry which is preliminary data.</text>
</comment>
<dbReference type="InterPro" id="IPR002126">
    <property type="entry name" value="Cadherin-like_dom"/>
</dbReference>
<evidence type="ECO:0000256" key="8">
    <source>
        <dbReference type="ARBA" id="ARBA00023180"/>
    </source>
</evidence>
<dbReference type="GO" id="GO:0005509">
    <property type="term" value="F:calcium ion binding"/>
    <property type="evidence" value="ECO:0007669"/>
    <property type="project" value="UniProtKB-UniRule"/>
</dbReference>
<evidence type="ECO:0000256" key="9">
    <source>
        <dbReference type="PROSITE-ProRule" id="PRU00043"/>
    </source>
</evidence>
<dbReference type="PANTHER" id="PTHR24028:SF146">
    <property type="entry name" value="CADHERIN 96CB, ISOFORM D-RELATED"/>
    <property type="match status" value="1"/>
</dbReference>
<dbReference type="AlphaFoldDB" id="A0A814LUY4"/>
<keyword evidence="8" id="KW-0325">Glycoprotein</keyword>
<dbReference type="GO" id="GO:0005886">
    <property type="term" value="C:plasma membrane"/>
    <property type="evidence" value="ECO:0007669"/>
    <property type="project" value="InterPro"/>
</dbReference>
<evidence type="ECO:0000256" key="3">
    <source>
        <dbReference type="ARBA" id="ARBA00022737"/>
    </source>
</evidence>
<keyword evidence="2 10" id="KW-0812">Transmembrane</keyword>
<keyword evidence="5" id="KW-0130">Cell adhesion</keyword>
<keyword evidence="3" id="KW-0677">Repeat</keyword>
<dbReference type="SUPFAM" id="SSF49313">
    <property type="entry name" value="Cadherin-like"/>
    <property type="match status" value="6"/>
</dbReference>
<dbReference type="PROSITE" id="PS50268">
    <property type="entry name" value="CADHERIN_2"/>
    <property type="match status" value="5"/>
</dbReference>
<dbReference type="PROSITE" id="PS00232">
    <property type="entry name" value="CADHERIN_1"/>
    <property type="match status" value="1"/>
</dbReference>
<dbReference type="PANTHER" id="PTHR24028">
    <property type="entry name" value="CADHERIN-87A"/>
    <property type="match status" value="1"/>
</dbReference>
<dbReference type="InterPro" id="IPR015919">
    <property type="entry name" value="Cadherin-like_sf"/>
</dbReference>
<feature type="domain" description="Cadherin" evidence="12">
    <location>
        <begin position="347"/>
        <end position="461"/>
    </location>
</feature>
<dbReference type="InterPro" id="IPR013164">
    <property type="entry name" value="Cadherin_N"/>
</dbReference>
<feature type="chain" id="PRO_5032571759" description="Cadherin domain-containing protein" evidence="11">
    <location>
        <begin position="18"/>
        <end position="990"/>
    </location>
</feature>
<evidence type="ECO:0000313" key="13">
    <source>
        <dbReference type="EMBL" id="CAF1068709.1"/>
    </source>
</evidence>
<evidence type="ECO:0000256" key="10">
    <source>
        <dbReference type="SAM" id="Phobius"/>
    </source>
</evidence>
<dbReference type="Pfam" id="PF00028">
    <property type="entry name" value="Cadherin"/>
    <property type="match status" value="2"/>
</dbReference>
<feature type="transmembrane region" description="Helical" evidence="10">
    <location>
        <begin position="792"/>
        <end position="819"/>
    </location>
</feature>
<gene>
    <name evidence="13" type="ORF">EDS130_LOCUS18318</name>
</gene>
<feature type="signal peptide" evidence="11">
    <location>
        <begin position="1"/>
        <end position="17"/>
    </location>
</feature>
<dbReference type="GO" id="GO:0007156">
    <property type="term" value="P:homophilic cell adhesion via plasma membrane adhesion molecules"/>
    <property type="evidence" value="ECO:0007669"/>
    <property type="project" value="InterPro"/>
</dbReference>
<feature type="domain" description="Cadherin" evidence="12">
    <location>
        <begin position="17"/>
        <end position="128"/>
    </location>
</feature>
<evidence type="ECO:0000256" key="11">
    <source>
        <dbReference type="SAM" id="SignalP"/>
    </source>
</evidence>
<reference evidence="13" key="1">
    <citation type="submission" date="2021-02" db="EMBL/GenBank/DDBJ databases">
        <authorList>
            <person name="Nowell W R."/>
        </authorList>
    </citation>
    <scope>NUCLEOTIDE SEQUENCE</scope>
</reference>
<feature type="domain" description="Cadherin" evidence="12">
    <location>
        <begin position="131"/>
        <end position="237"/>
    </location>
</feature>
<sequence length="990" mass="111920">MLLLVFFLTILIPSFSTKEIFKFTVEEKSPINTIIADLSTQLSIKNALASYSLRELTSANAKFFSIHNQTGQLRTIGNLDREDMCLKQQCSCRSCEMVFQLIVTIEQMILSKIIEIKIEDRNDHSPSFDNRSMIHIIHIKENVPLGYRIVLPTANDPDEGLNSIQSYRLYGSNSDDFDVDYSTIEIPYLIVRSSLDRQRRATYSLTLIASDNGQQPGPRSGSIQLDIRIMNDSIPTFLQTVYTIDVREDVSIGTNLLRVEAISDENKPIFYELPTDSPFIIDRLTGNIQLKQFLDYERDKSYRLIVKAYETSVPVYAIVFIRVIDVNDNPVLIQINVQGNTTLEQTQTDRVIISIPEDTPIGNTLAHVILKDFDSIANGNPYLQLTTTQHPLPLIYKLIYQNSFQNLKFYSLILHTILDRETKASYNDIQLLAHDSGTPTLHTRLSIFLNITDVNDCTPQIMTNSTVYDVDENNPIGLIIDTLTAYDCDVGMNAEIGYRLLNTTDLLIVNSQTGQLSLNQSIHFDTFNQQKNRTSIDLVYYIQVFDHGQPSLSSERKLILRVHDLNDHTPQFDPYQSYNWTFSKSNLQSNAVLGRVIAHDDDSGLQGIVHYSIRSFDSCLTLDITSLGYVYILSQSSCSYLSYIFEITASDYGTPNPRSTKQLLTINIDPNPFLAQSLPRLLPLLMQRTHVDANSLGNVSFIIDITANQSIQPSMFLNNTDLSTCWSVSSTGEVRLIARPYALSYILSLNIVDEYTGETFSSKLQIDICNSSIENSCQQLLTSTSRKESQLLLFWAICLALIITCVCVFIFSIITCLCCRKSRNEKDESITQRSFSQSTDDFHSEKTFKTSSESTMRDNDRDSACIINTKISTGIVPIRTNSWYQNRRESSDIPIYQTKTCLYDLKLAELIRHNQNPPCVFLNPKPAQSISTDHGFGGSDVSPSLTSCSSTKFDYPNVNPLEWSIEMGVDQSPPRQLNKSCFISAKECVV</sequence>
<name>A0A814LUY4_ADIRI</name>
<keyword evidence="7 10" id="KW-0472">Membrane</keyword>
<dbReference type="SMART" id="SM00112">
    <property type="entry name" value="CA"/>
    <property type="match status" value="6"/>
</dbReference>
<comment type="subcellular location">
    <subcellularLocation>
        <location evidence="1">Membrane</location>
        <topology evidence="1">Single-pass membrane protein</topology>
    </subcellularLocation>
</comment>
<evidence type="ECO:0000256" key="2">
    <source>
        <dbReference type="ARBA" id="ARBA00022692"/>
    </source>
</evidence>
<organism evidence="13 14">
    <name type="scientific">Adineta ricciae</name>
    <name type="common">Rotifer</name>
    <dbReference type="NCBI Taxonomy" id="249248"/>
    <lineage>
        <taxon>Eukaryota</taxon>
        <taxon>Metazoa</taxon>
        <taxon>Spiralia</taxon>
        <taxon>Gnathifera</taxon>
        <taxon>Rotifera</taxon>
        <taxon>Eurotatoria</taxon>
        <taxon>Bdelloidea</taxon>
        <taxon>Adinetida</taxon>
        <taxon>Adinetidae</taxon>
        <taxon>Adineta</taxon>
    </lineage>
</organism>
<dbReference type="PRINTS" id="PR00205">
    <property type="entry name" value="CADHERIN"/>
</dbReference>
<dbReference type="Proteomes" id="UP000663852">
    <property type="component" value="Unassembled WGS sequence"/>
</dbReference>
<dbReference type="Gene3D" id="2.60.40.60">
    <property type="entry name" value="Cadherins"/>
    <property type="match status" value="6"/>
</dbReference>
<dbReference type="CDD" id="cd11304">
    <property type="entry name" value="Cadherin_repeat"/>
    <property type="match status" value="6"/>
</dbReference>
<protein>
    <recommendedName>
        <fullName evidence="12">Cadherin domain-containing protein</fullName>
    </recommendedName>
</protein>
<evidence type="ECO:0000256" key="4">
    <source>
        <dbReference type="ARBA" id="ARBA00022837"/>
    </source>
</evidence>
<proteinExistence type="predicted"/>
<keyword evidence="11" id="KW-0732">Signal</keyword>
<evidence type="ECO:0000256" key="1">
    <source>
        <dbReference type="ARBA" id="ARBA00004167"/>
    </source>
</evidence>
<accession>A0A814LUY4</accession>
<feature type="domain" description="Cadherin" evidence="12">
    <location>
        <begin position="462"/>
        <end position="572"/>
    </location>
</feature>
<feature type="domain" description="Cadherin" evidence="12">
    <location>
        <begin position="238"/>
        <end position="332"/>
    </location>
</feature>
<dbReference type="InterPro" id="IPR020894">
    <property type="entry name" value="Cadherin_CS"/>
</dbReference>